<dbReference type="EMBL" id="CADCUO010000210">
    <property type="protein sequence ID" value="CAA9413962.1"/>
    <property type="molecule type" value="Genomic_DNA"/>
</dbReference>
<feature type="non-terminal residue" evidence="1">
    <location>
        <position position="1"/>
    </location>
</feature>
<gene>
    <name evidence="1" type="ORF">AVDCRST_MAG75-2971</name>
</gene>
<sequence length="38" mass="4181">DGASGSRRYRCAPACRSTGQRLRTADDEPGRCCRQSHV</sequence>
<accession>A0A6J4PL47</accession>
<dbReference type="AlphaFoldDB" id="A0A6J4PL47"/>
<organism evidence="1">
    <name type="scientific">uncultured Propionibacteriaceae bacterium</name>
    <dbReference type="NCBI Taxonomy" id="257457"/>
    <lineage>
        <taxon>Bacteria</taxon>
        <taxon>Bacillati</taxon>
        <taxon>Actinomycetota</taxon>
        <taxon>Actinomycetes</taxon>
        <taxon>Propionibacteriales</taxon>
        <taxon>Propionibacteriaceae</taxon>
        <taxon>environmental samples</taxon>
    </lineage>
</organism>
<name>A0A6J4PL47_9ACTN</name>
<evidence type="ECO:0000313" key="1">
    <source>
        <dbReference type="EMBL" id="CAA9413962.1"/>
    </source>
</evidence>
<reference evidence="1" key="1">
    <citation type="submission" date="2020-02" db="EMBL/GenBank/DDBJ databases">
        <authorList>
            <person name="Meier V. D."/>
        </authorList>
    </citation>
    <scope>NUCLEOTIDE SEQUENCE</scope>
    <source>
        <strain evidence="1">AVDCRST_MAG75</strain>
    </source>
</reference>
<protein>
    <submittedName>
        <fullName evidence="1">Uncharacterized protein</fullName>
    </submittedName>
</protein>
<feature type="non-terminal residue" evidence="1">
    <location>
        <position position="38"/>
    </location>
</feature>
<proteinExistence type="predicted"/>